<dbReference type="Proteomes" id="UP000240912">
    <property type="component" value="Unassembled WGS sequence"/>
</dbReference>
<dbReference type="Pfam" id="PF08281">
    <property type="entry name" value="Sigma70_r4_2"/>
    <property type="match status" value="1"/>
</dbReference>
<reference evidence="4 5" key="1">
    <citation type="submission" date="2018-03" db="EMBL/GenBank/DDBJ databases">
        <authorList>
            <person name="Keele B.F."/>
        </authorList>
    </citation>
    <scope>NUCLEOTIDE SEQUENCE [LARGE SCALE GENOMIC DNA]</scope>
    <source>
        <strain evidence="4 5">YL28-9</strain>
    </source>
</reference>
<dbReference type="GO" id="GO:0016987">
    <property type="term" value="F:sigma factor activity"/>
    <property type="evidence" value="ECO:0007669"/>
    <property type="project" value="InterPro"/>
</dbReference>
<dbReference type="InterPro" id="IPR014284">
    <property type="entry name" value="RNA_pol_sigma-70_dom"/>
</dbReference>
<dbReference type="GO" id="GO:0006352">
    <property type="term" value="P:DNA-templated transcription initiation"/>
    <property type="evidence" value="ECO:0007669"/>
    <property type="project" value="InterPro"/>
</dbReference>
<feature type="domain" description="RNA polymerase sigma factor 70 region 4 type 2" evidence="3">
    <location>
        <begin position="110"/>
        <end position="161"/>
    </location>
</feature>
<evidence type="ECO:0000259" key="2">
    <source>
        <dbReference type="Pfam" id="PF04542"/>
    </source>
</evidence>
<dbReference type="EMBL" id="PYLS01000005">
    <property type="protein sequence ID" value="PST83578.1"/>
    <property type="molecule type" value="Genomic_DNA"/>
</dbReference>
<evidence type="ECO:0000259" key="3">
    <source>
        <dbReference type="Pfam" id="PF08281"/>
    </source>
</evidence>
<dbReference type="Gene3D" id="1.10.1740.10">
    <property type="match status" value="1"/>
</dbReference>
<dbReference type="SUPFAM" id="SSF54427">
    <property type="entry name" value="NTF2-like"/>
    <property type="match status" value="1"/>
</dbReference>
<evidence type="ECO:0000313" key="4">
    <source>
        <dbReference type="EMBL" id="PST83578.1"/>
    </source>
</evidence>
<dbReference type="GO" id="GO:0003677">
    <property type="term" value="F:DNA binding"/>
    <property type="evidence" value="ECO:0007669"/>
    <property type="project" value="InterPro"/>
</dbReference>
<dbReference type="InterPro" id="IPR032710">
    <property type="entry name" value="NTF2-like_dom_sf"/>
</dbReference>
<feature type="domain" description="RNA polymerase sigma-70 region 2" evidence="2">
    <location>
        <begin position="16"/>
        <end position="73"/>
    </location>
</feature>
<dbReference type="SUPFAM" id="SSF88946">
    <property type="entry name" value="Sigma2 domain of RNA polymerase sigma factors"/>
    <property type="match status" value="1"/>
</dbReference>
<dbReference type="InterPro" id="IPR036388">
    <property type="entry name" value="WH-like_DNA-bd_sf"/>
</dbReference>
<name>A0A2T3HM91_9SPHI</name>
<dbReference type="PANTHER" id="PTHR30173:SF36">
    <property type="entry name" value="ECF RNA POLYMERASE SIGMA FACTOR SIGJ"/>
    <property type="match status" value="1"/>
</dbReference>
<comment type="caution">
    <text evidence="4">The sequence shown here is derived from an EMBL/GenBank/DDBJ whole genome shotgun (WGS) entry which is preliminary data.</text>
</comment>
<keyword evidence="5" id="KW-1185">Reference proteome</keyword>
<dbReference type="NCBIfam" id="TIGR02937">
    <property type="entry name" value="sigma70-ECF"/>
    <property type="match status" value="1"/>
</dbReference>
<protein>
    <submittedName>
        <fullName evidence="4">RNA polymerase subunit sigma-70</fullName>
    </submittedName>
</protein>
<evidence type="ECO:0000313" key="5">
    <source>
        <dbReference type="Proteomes" id="UP000240912"/>
    </source>
</evidence>
<dbReference type="InterPro" id="IPR013249">
    <property type="entry name" value="RNA_pol_sigma70_r4_t2"/>
</dbReference>
<dbReference type="SUPFAM" id="SSF88659">
    <property type="entry name" value="Sigma3 and sigma4 domains of RNA polymerase sigma factors"/>
    <property type="match status" value="1"/>
</dbReference>
<dbReference type="InterPro" id="IPR013325">
    <property type="entry name" value="RNA_pol_sigma_r2"/>
</dbReference>
<evidence type="ECO:0000256" key="1">
    <source>
        <dbReference type="ARBA" id="ARBA00011344"/>
    </source>
</evidence>
<accession>A0A2T3HM91</accession>
<gene>
    <name evidence="4" type="ORF">C7T94_13635</name>
</gene>
<dbReference type="Gene3D" id="1.10.10.10">
    <property type="entry name" value="Winged helix-like DNA-binding domain superfamily/Winged helix DNA-binding domain"/>
    <property type="match status" value="1"/>
</dbReference>
<dbReference type="OrthoDB" id="3211555at2"/>
<sequence length="289" mass="32801">MSAQELLSFVETDNESLRPVLIRYAYAICGTVADAEDLVQDLFLNLLNKDLSGVADRRAYLIRSIVNRAIDRKKLIRSQLDMYPGDWLPEPQATDTADHRIIQKETLSYALMVLLEHLDPRQRAVFILKEAFAYSHEEIASILGIRAPFSRQLLSRGKKLLASVQRKGEQMASRRFLERYLQVMSSGDTKSLEALLLEDIVVFSDGGGKARAALNAIEGHRRVMGLLFGLYRKFNPQCTLQYGTLNGAPALIYLINNVPVKCQLVTEKDGRICRIFMIRNPDKLRNLKF</sequence>
<dbReference type="InterPro" id="IPR007627">
    <property type="entry name" value="RNA_pol_sigma70_r2"/>
</dbReference>
<dbReference type="InterPro" id="IPR052704">
    <property type="entry name" value="ECF_Sigma-70_Domain"/>
</dbReference>
<dbReference type="AlphaFoldDB" id="A0A2T3HM91"/>
<dbReference type="PANTHER" id="PTHR30173">
    <property type="entry name" value="SIGMA 19 FACTOR"/>
    <property type="match status" value="1"/>
</dbReference>
<comment type="subunit">
    <text evidence="1">Interacts transiently with the RNA polymerase catalytic core formed by RpoA, RpoB, RpoC and RpoZ (2 alpha, 1 beta, 1 beta' and 1 omega subunit) to form the RNA polymerase holoenzyme that can initiate transcription.</text>
</comment>
<organism evidence="4 5">
    <name type="scientific">Pedobacter yulinensis</name>
    <dbReference type="NCBI Taxonomy" id="2126353"/>
    <lineage>
        <taxon>Bacteria</taxon>
        <taxon>Pseudomonadati</taxon>
        <taxon>Bacteroidota</taxon>
        <taxon>Sphingobacteriia</taxon>
        <taxon>Sphingobacteriales</taxon>
        <taxon>Sphingobacteriaceae</taxon>
        <taxon>Pedobacter</taxon>
    </lineage>
</organism>
<dbReference type="InterPro" id="IPR013324">
    <property type="entry name" value="RNA_pol_sigma_r3/r4-like"/>
</dbReference>
<dbReference type="Pfam" id="PF04542">
    <property type="entry name" value="Sigma70_r2"/>
    <property type="match status" value="1"/>
</dbReference>
<proteinExistence type="predicted"/>